<name>A0A371DPW0_9APHY</name>
<dbReference type="AlphaFoldDB" id="A0A371DPW0"/>
<proteinExistence type="predicted"/>
<keyword evidence="2" id="KW-1185">Reference proteome</keyword>
<evidence type="ECO:0000313" key="1">
    <source>
        <dbReference type="EMBL" id="RDX54577.1"/>
    </source>
</evidence>
<sequence>MERQLQWCTLSVARAGAPGPSQWGSGVPALARVPWRGAEDVRRSRVRFCRRSYGAASLLDRPDGCLEETRLRVLAYSGRTRRNDNHPCAVISCRRRTAERLRAGFCIQPDLSVYSGSLWRVAGARRVGTGRGTMDWLSLTVTLRRSRQRCAAGAGLPFAEGRPRKTRVKIAEAVCASAVGRIGSRSWGGIKKHGCEEAENAGPCGGQRLCARTHEACRDQSRSRGRRSWFPISPVASSALCPSAFASGAVFLHRSSKI</sequence>
<protein>
    <submittedName>
        <fullName evidence="1">Uncharacterized protein</fullName>
    </submittedName>
</protein>
<reference evidence="1 2" key="1">
    <citation type="journal article" date="2018" name="Biotechnol. Biofuels">
        <title>Integrative visual omics of the white-rot fungus Polyporus brumalis exposes the biotechnological potential of its oxidative enzymes for delignifying raw plant biomass.</title>
        <authorList>
            <person name="Miyauchi S."/>
            <person name="Rancon A."/>
            <person name="Drula E."/>
            <person name="Hage H."/>
            <person name="Chaduli D."/>
            <person name="Favel A."/>
            <person name="Grisel S."/>
            <person name="Henrissat B."/>
            <person name="Herpoel-Gimbert I."/>
            <person name="Ruiz-Duenas F.J."/>
            <person name="Chevret D."/>
            <person name="Hainaut M."/>
            <person name="Lin J."/>
            <person name="Wang M."/>
            <person name="Pangilinan J."/>
            <person name="Lipzen A."/>
            <person name="Lesage-Meessen L."/>
            <person name="Navarro D."/>
            <person name="Riley R."/>
            <person name="Grigoriev I.V."/>
            <person name="Zhou S."/>
            <person name="Raouche S."/>
            <person name="Rosso M.N."/>
        </authorList>
    </citation>
    <scope>NUCLEOTIDE SEQUENCE [LARGE SCALE GENOMIC DNA]</scope>
    <source>
        <strain evidence="1 2">BRFM 1820</strain>
    </source>
</reference>
<evidence type="ECO:0000313" key="2">
    <source>
        <dbReference type="Proteomes" id="UP000256964"/>
    </source>
</evidence>
<accession>A0A371DPW0</accession>
<dbReference type="Proteomes" id="UP000256964">
    <property type="component" value="Unassembled WGS sequence"/>
</dbReference>
<dbReference type="EMBL" id="KZ857384">
    <property type="protein sequence ID" value="RDX54577.1"/>
    <property type="molecule type" value="Genomic_DNA"/>
</dbReference>
<organism evidence="1 2">
    <name type="scientific">Lentinus brumalis</name>
    <dbReference type="NCBI Taxonomy" id="2498619"/>
    <lineage>
        <taxon>Eukaryota</taxon>
        <taxon>Fungi</taxon>
        <taxon>Dikarya</taxon>
        <taxon>Basidiomycota</taxon>
        <taxon>Agaricomycotina</taxon>
        <taxon>Agaricomycetes</taxon>
        <taxon>Polyporales</taxon>
        <taxon>Polyporaceae</taxon>
        <taxon>Lentinus</taxon>
    </lineage>
</organism>
<gene>
    <name evidence="1" type="ORF">OH76DRAFT_978689</name>
</gene>